<feature type="binding site" evidence="6">
    <location>
        <position position="188"/>
    </location>
    <ligand>
        <name>biotin</name>
        <dbReference type="ChEBI" id="CHEBI:57586"/>
    </ligand>
</feature>
<keyword evidence="9" id="KW-1185">Reference proteome</keyword>
<dbReference type="InterPro" id="IPR004143">
    <property type="entry name" value="BPL_LPL_catalytic"/>
</dbReference>
<evidence type="ECO:0000256" key="6">
    <source>
        <dbReference type="HAMAP-Rule" id="MF_00978"/>
    </source>
</evidence>
<dbReference type="InterPro" id="IPR045864">
    <property type="entry name" value="aa-tRNA-synth_II/BPL/LPL"/>
</dbReference>
<dbReference type="PANTHER" id="PTHR12835:SF5">
    <property type="entry name" value="BIOTIN--PROTEIN LIGASE"/>
    <property type="match status" value="1"/>
</dbReference>
<feature type="domain" description="BPL/LPL catalytic" evidence="7">
    <location>
        <begin position="70"/>
        <end position="259"/>
    </location>
</feature>
<keyword evidence="6" id="KW-0238">DNA-binding</keyword>
<comment type="catalytic activity">
    <reaction evidence="5 6">
        <text>biotin + L-lysyl-[protein] + ATP = N(6)-biotinyl-L-lysyl-[protein] + AMP + diphosphate + H(+)</text>
        <dbReference type="Rhea" id="RHEA:11756"/>
        <dbReference type="Rhea" id="RHEA-COMP:9752"/>
        <dbReference type="Rhea" id="RHEA-COMP:10505"/>
        <dbReference type="ChEBI" id="CHEBI:15378"/>
        <dbReference type="ChEBI" id="CHEBI:29969"/>
        <dbReference type="ChEBI" id="CHEBI:30616"/>
        <dbReference type="ChEBI" id="CHEBI:33019"/>
        <dbReference type="ChEBI" id="CHEBI:57586"/>
        <dbReference type="ChEBI" id="CHEBI:83144"/>
        <dbReference type="ChEBI" id="CHEBI:456215"/>
        <dbReference type="EC" id="6.3.4.15"/>
    </reaction>
</comment>
<protein>
    <recommendedName>
        <fullName evidence="6">Bifunctional ligase/repressor BirA</fullName>
    </recommendedName>
    <alternativeName>
        <fullName evidence="6">Biotin operon repressor</fullName>
    </alternativeName>
    <alternativeName>
        <fullName evidence="6">Biotin--[acetyl-CoA-carboxylase] ligase</fullName>
        <ecNumber evidence="6">6.3.4.15</ecNumber>
    </alternativeName>
    <alternativeName>
        <fullName evidence="6">Biotin--protein ligase</fullName>
    </alternativeName>
    <alternativeName>
        <fullName evidence="6">Biotin-[acetyl-CoA carboxylase] synthetase</fullName>
    </alternativeName>
</protein>
<dbReference type="GO" id="GO:0004077">
    <property type="term" value="F:biotin--[biotin carboxyl-carrier protein] ligase activity"/>
    <property type="evidence" value="ECO:0007669"/>
    <property type="project" value="UniProtKB-EC"/>
</dbReference>
<dbReference type="PANTHER" id="PTHR12835">
    <property type="entry name" value="BIOTIN PROTEIN LIGASE"/>
    <property type="match status" value="1"/>
</dbReference>
<dbReference type="Proteomes" id="UP001521137">
    <property type="component" value="Unassembled WGS sequence"/>
</dbReference>
<dbReference type="InterPro" id="IPR003142">
    <property type="entry name" value="BPL_C"/>
</dbReference>
<keyword evidence="2 6" id="KW-0547">Nucleotide-binding</keyword>
<name>A0ABS9D4V0_9ALTE</name>
<proteinExistence type="inferred from homology"/>
<evidence type="ECO:0000313" key="9">
    <source>
        <dbReference type="Proteomes" id="UP001521137"/>
    </source>
</evidence>
<keyword evidence="1 6" id="KW-0436">Ligase</keyword>
<dbReference type="InterPro" id="IPR013196">
    <property type="entry name" value="HTH_11"/>
</dbReference>
<accession>A0ABS9D4V0</accession>
<dbReference type="EC" id="6.3.4.15" evidence="6"/>
<dbReference type="SUPFAM" id="SSF50037">
    <property type="entry name" value="C-terminal domain of transcriptional repressors"/>
    <property type="match status" value="1"/>
</dbReference>
<dbReference type="InterPro" id="IPR008988">
    <property type="entry name" value="Transcriptional_repressor_C"/>
</dbReference>
<evidence type="ECO:0000256" key="3">
    <source>
        <dbReference type="ARBA" id="ARBA00022840"/>
    </source>
</evidence>
<dbReference type="PROSITE" id="PS51733">
    <property type="entry name" value="BPL_LPL_CATALYTIC"/>
    <property type="match status" value="1"/>
</dbReference>
<dbReference type="EMBL" id="JAKGAS010000002">
    <property type="protein sequence ID" value="MCF2947689.1"/>
    <property type="molecule type" value="Genomic_DNA"/>
</dbReference>
<dbReference type="CDD" id="cd16442">
    <property type="entry name" value="BPL"/>
    <property type="match status" value="1"/>
</dbReference>
<evidence type="ECO:0000256" key="5">
    <source>
        <dbReference type="ARBA" id="ARBA00047846"/>
    </source>
</evidence>
<dbReference type="HAMAP" id="MF_00978">
    <property type="entry name" value="Bifunct_BirA"/>
    <property type="match status" value="1"/>
</dbReference>
<feature type="binding site" evidence="6">
    <location>
        <begin position="121"/>
        <end position="123"/>
    </location>
    <ligand>
        <name>biotin</name>
        <dbReference type="ChEBI" id="CHEBI:57586"/>
    </ligand>
</feature>
<evidence type="ECO:0000256" key="2">
    <source>
        <dbReference type="ARBA" id="ARBA00022741"/>
    </source>
</evidence>
<dbReference type="Gene3D" id="3.30.930.10">
    <property type="entry name" value="Bira Bifunctional Protein, Domain 2"/>
    <property type="match status" value="1"/>
</dbReference>
<comment type="function">
    <text evidence="6">Acts both as a biotin--[acetyl-CoA-carboxylase] ligase and a biotin-operon repressor. In the presence of ATP, BirA activates biotin to form the BirA-biotinyl-5'-adenylate (BirA-bio-5'-AMP or holoBirA) complex. HoloBirA can either transfer the biotinyl moiety to the biotin carboxyl carrier protein (BCCP) subunit of acetyl-CoA carboxylase, or bind to the biotin operator site and inhibit transcription of the operon.</text>
</comment>
<reference evidence="8 9" key="1">
    <citation type="submission" date="2022-01" db="EMBL/GenBank/DDBJ databases">
        <title>Paraglaciecola sp. G1-23.</title>
        <authorList>
            <person name="Jin M.S."/>
            <person name="Han D.M."/>
            <person name="Kim H.M."/>
            <person name="Jeon C.O."/>
        </authorList>
    </citation>
    <scope>NUCLEOTIDE SEQUENCE [LARGE SCALE GENOMIC DNA]</scope>
    <source>
        <strain evidence="8 9">G1-23</strain>
    </source>
</reference>
<feature type="binding site" evidence="6">
    <location>
        <position position="117"/>
    </location>
    <ligand>
        <name>biotin</name>
        <dbReference type="ChEBI" id="CHEBI:57586"/>
    </ligand>
</feature>
<comment type="caution">
    <text evidence="8">The sequence shown here is derived from an EMBL/GenBank/DDBJ whole genome shotgun (WGS) entry which is preliminary data.</text>
</comment>
<dbReference type="Pfam" id="PF08279">
    <property type="entry name" value="HTH_11"/>
    <property type="match status" value="1"/>
</dbReference>
<evidence type="ECO:0000256" key="1">
    <source>
        <dbReference type="ARBA" id="ARBA00022598"/>
    </source>
</evidence>
<dbReference type="Pfam" id="PF02237">
    <property type="entry name" value="BPL_C"/>
    <property type="match status" value="1"/>
</dbReference>
<gene>
    <name evidence="6 8" type="primary">birA</name>
    <name evidence="8" type="ORF">L0668_06190</name>
</gene>
<keyword evidence="3 6" id="KW-0067">ATP-binding</keyword>
<dbReference type="SUPFAM" id="SSF55681">
    <property type="entry name" value="Class II aaRS and biotin synthetases"/>
    <property type="match status" value="1"/>
</dbReference>
<feature type="binding site" evidence="6">
    <location>
        <begin position="94"/>
        <end position="96"/>
    </location>
    <ligand>
        <name>biotin</name>
        <dbReference type="ChEBI" id="CHEBI:57586"/>
    </ligand>
</feature>
<organism evidence="8 9">
    <name type="scientific">Paraglaciecola algarum</name>
    <dbReference type="NCBI Taxonomy" id="3050085"/>
    <lineage>
        <taxon>Bacteria</taxon>
        <taxon>Pseudomonadati</taxon>
        <taxon>Pseudomonadota</taxon>
        <taxon>Gammaproteobacteria</taxon>
        <taxon>Alteromonadales</taxon>
        <taxon>Alteromonadaceae</taxon>
        <taxon>Paraglaciecola</taxon>
    </lineage>
</organism>
<keyword evidence="4 6" id="KW-0092">Biotin</keyword>
<dbReference type="NCBIfam" id="NF008847">
    <property type="entry name" value="PRK11886.1-2"/>
    <property type="match status" value="1"/>
</dbReference>
<dbReference type="InterPro" id="IPR036388">
    <property type="entry name" value="WH-like_DNA-bd_sf"/>
</dbReference>
<dbReference type="CDD" id="cd00090">
    <property type="entry name" value="HTH_ARSR"/>
    <property type="match status" value="1"/>
</dbReference>
<dbReference type="Pfam" id="PF03099">
    <property type="entry name" value="BPL_LplA_LipB"/>
    <property type="match status" value="1"/>
</dbReference>
<keyword evidence="6" id="KW-0678">Repressor</keyword>
<keyword evidence="6" id="KW-0804">Transcription</keyword>
<dbReference type="InterPro" id="IPR030855">
    <property type="entry name" value="Bifunct_BirA"/>
</dbReference>
<comment type="similarity">
    <text evidence="6">Belongs to the biotin--protein ligase family.</text>
</comment>
<evidence type="ECO:0000256" key="4">
    <source>
        <dbReference type="ARBA" id="ARBA00023267"/>
    </source>
</evidence>
<dbReference type="Gene3D" id="2.30.30.100">
    <property type="match status" value="1"/>
</dbReference>
<feature type="DNA-binding region" description="H-T-H motif" evidence="6">
    <location>
        <begin position="24"/>
        <end position="43"/>
    </location>
</feature>
<dbReference type="RefSeq" id="WP_235311205.1">
    <property type="nucleotide sequence ID" value="NZ_JAKGAS010000002.1"/>
</dbReference>
<sequence length="324" mass="35126">MTTSADKVRTRLLQILSNGLFYSGEALGSELGMSRAAISNHIKVLTSLGLDIYSVTGKGYRLAKPLDMLDQKAIVGSIKQLAQNMVEVLNVVDSTNQYVKDKKGELPKGFVCLAEAQTAGRGRHGRQWVSPYGASLYLSMHWHFTGGYSVLGGLSLAIGVAIESTLDKAGIHGIKLKWPNDIYAQGKKLAGVLIEVEGHMGAGCDCVIGIGLNIALPQNVENIDQPWIDLSSLEQQTINRNKLAAILIDELHQTLNLFEQQGLSPFIQKWRELDVYANKNIKLVMGHKTIEGIGRGIDPSGAVLVETNQGIQAFHGGEISVRAN</sequence>
<evidence type="ECO:0000259" key="7">
    <source>
        <dbReference type="PROSITE" id="PS51733"/>
    </source>
</evidence>
<keyword evidence="6" id="KW-0805">Transcription regulation</keyword>
<dbReference type="NCBIfam" id="TIGR00121">
    <property type="entry name" value="birA_ligase"/>
    <property type="match status" value="1"/>
</dbReference>
<dbReference type="InterPro" id="IPR004408">
    <property type="entry name" value="Biotin_CoA_COase_ligase"/>
</dbReference>
<dbReference type="InterPro" id="IPR011991">
    <property type="entry name" value="ArsR-like_HTH"/>
</dbReference>
<dbReference type="InterPro" id="IPR036390">
    <property type="entry name" value="WH_DNA-bd_sf"/>
</dbReference>
<evidence type="ECO:0000313" key="8">
    <source>
        <dbReference type="EMBL" id="MCF2947689.1"/>
    </source>
</evidence>
<dbReference type="SUPFAM" id="SSF46785">
    <property type="entry name" value="Winged helix' DNA-binding domain"/>
    <property type="match status" value="1"/>
</dbReference>
<dbReference type="Gene3D" id="1.10.10.10">
    <property type="entry name" value="Winged helix-like DNA-binding domain superfamily/Winged helix DNA-binding domain"/>
    <property type="match status" value="1"/>
</dbReference>